<dbReference type="SUPFAM" id="SSF109640">
    <property type="entry name" value="KRAB domain (Kruppel-associated box)"/>
    <property type="match status" value="1"/>
</dbReference>
<accession>A0ABD2DCI9</accession>
<organism evidence="2 3">
    <name type="scientific">Daubentonia madagascariensis</name>
    <name type="common">Aye-aye</name>
    <name type="synonym">Sciurus madagascariensis</name>
    <dbReference type="NCBI Taxonomy" id="31869"/>
    <lineage>
        <taxon>Eukaryota</taxon>
        <taxon>Metazoa</taxon>
        <taxon>Chordata</taxon>
        <taxon>Craniata</taxon>
        <taxon>Vertebrata</taxon>
        <taxon>Euteleostomi</taxon>
        <taxon>Mammalia</taxon>
        <taxon>Eutheria</taxon>
        <taxon>Euarchontoglires</taxon>
        <taxon>Primates</taxon>
        <taxon>Strepsirrhini</taxon>
        <taxon>Chiromyiformes</taxon>
        <taxon>Daubentoniidae</taxon>
        <taxon>Daubentonia</taxon>
    </lineage>
</organism>
<dbReference type="PANTHER" id="PTHR23232">
    <property type="entry name" value="KRAB DOMAIN C2H2 ZINC FINGER"/>
    <property type="match status" value="1"/>
</dbReference>
<dbReference type="PROSITE" id="PS50805">
    <property type="entry name" value="KRAB"/>
    <property type="match status" value="1"/>
</dbReference>
<reference evidence="2 3" key="1">
    <citation type="journal article" date="2024" name="G3 (Bethesda)">
        <title>A hybrid genome assembly of the endangered aye-aye (Daubentonia madagascariensis).</title>
        <authorList>
            <person name="Versoza C.J."/>
            <person name="Pfeifer S.P."/>
        </authorList>
    </citation>
    <scope>NUCLEOTIDE SEQUENCE [LARGE SCALE GENOMIC DNA]</scope>
    <source>
        <strain evidence="2">6821</strain>
    </source>
</reference>
<feature type="domain" description="KRAB" evidence="1">
    <location>
        <begin position="3"/>
        <end position="73"/>
    </location>
</feature>
<evidence type="ECO:0000313" key="2">
    <source>
        <dbReference type="EMBL" id="KAL2764311.1"/>
    </source>
</evidence>
<dbReference type="AlphaFoldDB" id="A0ABD2DCI9"/>
<dbReference type="CDD" id="cd07765">
    <property type="entry name" value="KRAB_A-box"/>
    <property type="match status" value="1"/>
</dbReference>
<protein>
    <submittedName>
        <fullName evidence="2">Zinc finger protein 426 isoform 4</fullName>
    </submittedName>
</protein>
<dbReference type="Pfam" id="PF01352">
    <property type="entry name" value="KRAB"/>
    <property type="match status" value="1"/>
</dbReference>
<gene>
    <name evidence="2" type="ORF">WCI35_030107</name>
</gene>
<dbReference type="InterPro" id="IPR001909">
    <property type="entry name" value="KRAB"/>
</dbReference>
<dbReference type="EMBL" id="JBFSEQ010000012">
    <property type="protein sequence ID" value="KAL2764311.1"/>
    <property type="molecule type" value="Genomic_DNA"/>
</dbReference>
<evidence type="ECO:0000313" key="3">
    <source>
        <dbReference type="Proteomes" id="UP001610411"/>
    </source>
</evidence>
<dbReference type="InterPro" id="IPR050169">
    <property type="entry name" value="Krueppel_C2H2_ZnF"/>
</dbReference>
<dbReference type="PANTHER" id="PTHR23232:SF157">
    <property type="entry name" value="ZINC FINGER PROTEIN 525"/>
    <property type="match status" value="1"/>
</dbReference>
<dbReference type="SMART" id="SM00349">
    <property type="entry name" value="KRAB"/>
    <property type="match status" value="1"/>
</dbReference>
<proteinExistence type="predicted"/>
<dbReference type="Proteomes" id="UP001610411">
    <property type="component" value="Unassembled WGS sequence"/>
</dbReference>
<name>A0ABD2DCI9_DAUMA</name>
<sequence length="79" mass="9026">DSVTFDDVAVDFTQEEWTLLDTTQRNLYSDVMLENYNNLATVGCQLIKPSLISWLEQEELRTVQGGVFQGRKPQCRGTL</sequence>
<evidence type="ECO:0000259" key="1">
    <source>
        <dbReference type="PROSITE" id="PS50805"/>
    </source>
</evidence>
<dbReference type="Gene3D" id="6.10.140.140">
    <property type="match status" value="1"/>
</dbReference>
<dbReference type="InterPro" id="IPR036051">
    <property type="entry name" value="KRAB_dom_sf"/>
</dbReference>
<feature type="non-terminal residue" evidence="2">
    <location>
        <position position="1"/>
    </location>
</feature>
<keyword evidence="3" id="KW-1185">Reference proteome</keyword>
<comment type="caution">
    <text evidence="2">The sequence shown here is derived from an EMBL/GenBank/DDBJ whole genome shotgun (WGS) entry which is preliminary data.</text>
</comment>